<dbReference type="Proteomes" id="UP000663829">
    <property type="component" value="Unassembled WGS sequence"/>
</dbReference>
<feature type="domain" description="Phosducin" evidence="5">
    <location>
        <begin position="57"/>
        <end position="277"/>
    </location>
</feature>
<accession>A0A813P3T8</accession>
<dbReference type="EMBL" id="CAJOBA010038891">
    <property type="protein sequence ID" value="CAF4068677.1"/>
    <property type="molecule type" value="Genomic_DNA"/>
</dbReference>
<dbReference type="InterPro" id="IPR001200">
    <property type="entry name" value="Phosducin"/>
</dbReference>
<protein>
    <recommendedName>
        <fullName evidence="5">Phosducin domain-containing protein</fullName>
    </recommendedName>
</protein>
<dbReference type="InterPro" id="IPR023196">
    <property type="entry name" value="Phosducin_N_dom_sf"/>
</dbReference>
<dbReference type="InterPro" id="IPR036249">
    <property type="entry name" value="Thioredoxin-like_sf"/>
</dbReference>
<dbReference type="EMBL" id="CAJNOK010017336">
    <property type="protein sequence ID" value="CAF1262246.1"/>
    <property type="molecule type" value="Genomic_DNA"/>
</dbReference>
<reference evidence="6" key="1">
    <citation type="submission" date="2021-02" db="EMBL/GenBank/DDBJ databases">
        <authorList>
            <person name="Nowell W R."/>
        </authorList>
    </citation>
    <scope>NUCLEOTIDE SEQUENCE</scope>
</reference>
<dbReference type="InterPro" id="IPR051499">
    <property type="entry name" value="Phosducin-like_reg"/>
</dbReference>
<dbReference type="Gene3D" id="3.40.30.10">
    <property type="entry name" value="Glutaredoxin"/>
    <property type="match status" value="1"/>
</dbReference>
<evidence type="ECO:0000256" key="1">
    <source>
        <dbReference type="ARBA" id="ARBA00009686"/>
    </source>
</evidence>
<evidence type="ECO:0000313" key="7">
    <source>
        <dbReference type="EMBL" id="CAF1262246.1"/>
    </source>
</evidence>
<feature type="compositionally biased region" description="Basic and acidic residues" evidence="4">
    <location>
        <begin position="1"/>
        <end position="10"/>
    </location>
</feature>
<dbReference type="Proteomes" id="UP000677228">
    <property type="component" value="Unassembled WGS sequence"/>
</dbReference>
<dbReference type="EMBL" id="CAJNOQ010000050">
    <property type="protein sequence ID" value="CAF0747205.1"/>
    <property type="molecule type" value="Genomic_DNA"/>
</dbReference>
<dbReference type="PANTHER" id="PTHR46052:SF1">
    <property type="entry name" value="PHOSDUCIN-LIKE PROTEIN"/>
    <property type="match status" value="1"/>
</dbReference>
<feature type="region of interest" description="Disordered" evidence="4">
    <location>
        <begin position="1"/>
        <end position="66"/>
    </location>
</feature>
<feature type="compositionally biased region" description="Polar residues" evidence="4">
    <location>
        <begin position="53"/>
        <end position="63"/>
    </location>
</feature>
<evidence type="ECO:0000313" key="8">
    <source>
        <dbReference type="EMBL" id="CAF3526207.1"/>
    </source>
</evidence>
<sequence length="295" mass="33962">MVTLDDRILGEKLQNYCSSSSEDEDDSPSKSDDEKQTNCRGSKFIPDAELESYRSQSNFTENTGPKGVIKDWQRFKQLETENRNNQEKEKAELIKKLSLSCRSHLDEERDQERQKNEAAKDDLDDEFFDAEDEFLKEYRAKLMNEIQHRISNAPRFGKVIQLTRDEYTHAIDKENKNVTVVVHIYEESKPACKTMNTCFHVLAEQYSLVKFCRIQASDAELSRKFIATGCPAILVYREGKILGNFVSLTNEFGDEFYPSDIENLLLENNLLPSLECSSSIRQCDADKSDSKSDDD</sequence>
<evidence type="ECO:0000259" key="5">
    <source>
        <dbReference type="Pfam" id="PF02114"/>
    </source>
</evidence>
<keyword evidence="2" id="KW-0597">Phosphoprotein</keyword>
<name>A0A813P3T8_9BILA</name>
<keyword evidence="3" id="KW-0175">Coiled coil</keyword>
<dbReference type="GO" id="GO:0008277">
    <property type="term" value="P:regulation of G protein-coupled receptor signaling pathway"/>
    <property type="evidence" value="ECO:0007669"/>
    <property type="project" value="InterPro"/>
</dbReference>
<feature type="coiled-coil region" evidence="3">
    <location>
        <begin position="76"/>
        <end position="122"/>
    </location>
</feature>
<keyword evidence="10" id="KW-1185">Reference proteome</keyword>
<dbReference type="Proteomes" id="UP000682733">
    <property type="component" value="Unassembled WGS sequence"/>
</dbReference>
<comment type="similarity">
    <text evidence="1">Belongs to the phosducin family.</text>
</comment>
<dbReference type="AlphaFoldDB" id="A0A813P3T8"/>
<organism evidence="6 10">
    <name type="scientific">Didymodactylos carnosus</name>
    <dbReference type="NCBI Taxonomy" id="1234261"/>
    <lineage>
        <taxon>Eukaryota</taxon>
        <taxon>Metazoa</taxon>
        <taxon>Spiralia</taxon>
        <taxon>Gnathifera</taxon>
        <taxon>Rotifera</taxon>
        <taxon>Eurotatoria</taxon>
        <taxon>Bdelloidea</taxon>
        <taxon>Philodinida</taxon>
        <taxon>Philodinidae</taxon>
        <taxon>Didymodactylos</taxon>
    </lineage>
</organism>
<dbReference type="OrthoDB" id="70588at2759"/>
<dbReference type="SUPFAM" id="SSF52833">
    <property type="entry name" value="Thioredoxin-like"/>
    <property type="match status" value="1"/>
</dbReference>
<evidence type="ECO:0000313" key="6">
    <source>
        <dbReference type="EMBL" id="CAF0747205.1"/>
    </source>
</evidence>
<dbReference type="PANTHER" id="PTHR46052">
    <property type="entry name" value="PHOSDUCIN-LIKE PROTEIN"/>
    <property type="match status" value="1"/>
</dbReference>
<evidence type="ECO:0000256" key="3">
    <source>
        <dbReference type="SAM" id="Coils"/>
    </source>
</evidence>
<comment type="caution">
    <text evidence="6">The sequence shown here is derived from an EMBL/GenBank/DDBJ whole genome shotgun (WGS) entry which is preliminary data.</text>
</comment>
<evidence type="ECO:0000313" key="9">
    <source>
        <dbReference type="EMBL" id="CAF4068677.1"/>
    </source>
</evidence>
<evidence type="ECO:0000256" key="4">
    <source>
        <dbReference type="SAM" id="MobiDB-lite"/>
    </source>
</evidence>
<dbReference type="Proteomes" id="UP000681722">
    <property type="component" value="Unassembled WGS sequence"/>
</dbReference>
<dbReference type="CDD" id="cd02987">
    <property type="entry name" value="Phd_like_Phd"/>
    <property type="match status" value="1"/>
</dbReference>
<dbReference type="Gene3D" id="1.10.168.10">
    <property type="entry name" value="Phosducin, domain 2"/>
    <property type="match status" value="1"/>
</dbReference>
<proteinExistence type="inferred from homology"/>
<dbReference type="PRINTS" id="PR00677">
    <property type="entry name" value="PHOSDUCIN"/>
</dbReference>
<evidence type="ECO:0000313" key="10">
    <source>
        <dbReference type="Proteomes" id="UP000663829"/>
    </source>
</evidence>
<dbReference type="EMBL" id="CAJOBC010000050">
    <property type="protein sequence ID" value="CAF3526207.1"/>
    <property type="molecule type" value="Genomic_DNA"/>
</dbReference>
<evidence type="ECO:0000256" key="2">
    <source>
        <dbReference type="ARBA" id="ARBA00022553"/>
    </source>
</evidence>
<gene>
    <name evidence="6" type="ORF">GPM918_LOCUS613</name>
    <name evidence="7" type="ORF">OVA965_LOCUS26786</name>
    <name evidence="8" type="ORF">SRO942_LOCUS614</name>
    <name evidence="9" type="ORF">TMI583_LOCUS27525</name>
</gene>
<dbReference type="Pfam" id="PF02114">
    <property type="entry name" value="Phosducin"/>
    <property type="match status" value="1"/>
</dbReference>
<feature type="compositionally biased region" description="Basic and acidic residues" evidence="4">
    <location>
        <begin position="27"/>
        <end position="37"/>
    </location>
</feature>
<dbReference type="InterPro" id="IPR024253">
    <property type="entry name" value="Phosducin_thioredoxin-like_dom"/>
</dbReference>